<evidence type="ECO:0000313" key="2">
    <source>
        <dbReference type="EMBL" id="GKX48547.1"/>
    </source>
</evidence>
<dbReference type="RefSeq" id="WP_261867422.1">
    <property type="nucleotide sequence ID" value="NZ_BRLF01000009.1"/>
</dbReference>
<reference evidence="3" key="2">
    <citation type="submission" date="2023-02" db="EMBL/GenBank/DDBJ databases">
        <title>Pectobacterium carotovorum subsp. carotovorum NBRC 12380.</title>
        <authorList>
            <person name="Ichikawa N."/>
            <person name="Sato H."/>
            <person name="Tonouchi N."/>
        </authorList>
    </citation>
    <scope>NUCLEOTIDE SEQUENCE</scope>
    <source>
        <strain evidence="3">NBRC 12380</strain>
    </source>
</reference>
<gene>
    <name evidence="3" type="ORF">Pcaca03_34340</name>
    <name evidence="2" type="ORF">SOASR016_32990</name>
</gene>
<dbReference type="EMBL" id="BRLF01000009">
    <property type="protein sequence ID" value="GKX48547.1"/>
    <property type="molecule type" value="Genomic_DNA"/>
</dbReference>
<evidence type="ECO:0000313" key="3">
    <source>
        <dbReference type="EMBL" id="GLV70990.1"/>
    </source>
</evidence>
<dbReference type="NCBIfam" id="TIGR01635">
    <property type="entry name" value="tail_comp_S"/>
    <property type="match status" value="1"/>
</dbReference>
<reference evidence="2" key="1">
    <citation type="submission" date="2022-06" db="EMBL/GenBank/DDBJ databases">
        <title>Draft genome sequences of Pectobacterium carotovorum subsp. carotovorum str. NBRC12380.</title>
        <authorList>
            <person name="Wakabayashi Y."/>
            <person name="Kojima K."/>
        </authorList>
    </citation>
    <scope>NUCLEOTIDE SEQUENCE</scope>
    <source>
        <strain evidence="2">NBRC 12380</strain>
    </source>
</reference>
<name>A0AAI9L245_PECCC</name>
<evidence type="ECO:0000256" key="1">
    <source>
        <dbReference type="SAM" id="MobiDB-lite"/>
    </source>
</evidence>
<dbReference type="EMBL" id="BSRL01000009">
    <property type="protein sequence ID" value="GLV70990.1"/>
    <property type="molecule type" value="Genomic_DNA"/>
</dbReference>
<accession>A0AAI9L245</accession>
<dbReference type="AlphaFoldDB" id="A0AAI9L245"/>
<organism evidence="3 5">
    <name type="scientific">Pectobacterium carotovorum subsp. carotovorum</name>
    <name type="common">Erwinia carotovora subsp. carotovora</name>
    <dbReference type="NCBI Taxonomy" id="555"/>
    <lineage>
        <taxon>Bacteria</taxon>
        <taxon>Pseudomonadati</taxon>
        <taxon>Pseudomonadota</taxon>
        <taxon>Gammaproteobacteria</taxon>
        <taxon>Enterobacterales</taxon>
        <taxon>Pectobacteriaceae</taxon>
        <taxon>Pectobacterium</taxon>
    </lineage>
</organism>
<comment type="caution">
    <text evidence="3">The sequence shown here is derived from an EMBL/GenBank/DDBJ whole genome shotgun (WGS) entry which is preliminary data.</text>
</comment>
<keyword evidence="4" id="KW-1185">Reference proteome</keyword>
<dbReference type="InterPro" id="IPR006522">
    <property type="entry name" value="Phage_virion_morphogenesis"/>
</dbReference>
<proteinExistence type="predicted"/>
<dbReference type="Proteomes" id="UP001058167">
    <property type="component" value="Unassembled WGS sequence"/>
</dbReference>
<feature type="region of interest" description="Disordered" evidence="1">
    <location>
        <begin position="36"/>
        <end position="67"/>
    </location>
</feature>
<evidence type="ECO:0000313" key="4">
    <source>
        <dbReference type="Proteomes" id="UP001058167"/>
    </source>
</evidence>
<evidence type="ECO:0000313" key="5">
    <source>
        <dbReference type="Proteomes" id="UP001165145"/>
    </source>
</evidence>
<dbReference type="Pfam" id="PF05069">
    <property type="entry name" value="Phage_tail_S"/>
    <property type="match status" value="1"/>
</dbReference>
<protein>
    <submittedName>
        <fullName evidence="3">Virion morphogenesis protein</fullName>
    </submittedName>
</protein>
<dbReference type="Proteomes" id="UP001165145">
    <property type="component" value="Unassembled WGS sequence"/>
</dbReference>
<sequence length="154" mass="17413">MNELKPFDDKLVALLASLSAASRRQLAGKIAKVLRSSQQQHIKKQQSPDGTPYAPRRTQSISGKTGRVKREMFQKLRTAKYMKAKGTADAASVGFIGRVQRMVQVHHYGLRDRPSRNSDDVQYEARPLLGFSQEELKLVEALLLEFLRHKIAPE</sequence>